<accession>A0A8H6KLS8</accession>
<evidence type="ECO:0000256" key="1">
    <source>
        <dbReference type="SAM" id="MobiDB-lite"/>
    </source>
</evidence>
<gene>
    <name evidence="2" type="ORF">CMUS01_06361</name>
</gene>
<organism evidence="2 3">
    <name type="scientific">Colletotrichum musicola</name>
    <dbReference type="NCBI Taxonomy" id="2175873"/>
    <lineage>
        <taxon>Eukaryota</taxon>
        <taxon>Fungi</taxon>
        <taxon>Dikarya</taxon>
        <taxon>Ascomycota</taxon>
        <taxon>Pezizomycotina</taxon>
        <taxon>Sordariomycetes</taxon>
        <taxon>Hypocreomycetidae</taxon>
        <taxon>Glomerellales</taxon>
        <taxon>Glomerellaceae</taxon>
        <taxon>Colletotrichum</taxon>
        <taxon>Colletotrichum orchidearum species complex</taxon>
    </lineage>
</organism>
<sequence>MTTLAAVMRRARTAIGLAEGLRDGLSILPKQERPQLLRLTSANNRSLHEEGGRRRWRTVMSPPPPSSSSSSEVFRIDFDSVIGRTYANYYLLGSSRDAMDCGLQWDLHPAGEPQLNFN</sequence>
<keyword evidence="3" id="KW-1185">Reference proteome</keyword>
<dbReference type="Proteomes" id="UP000639643">
    <property type="component" value="Unassembled WGS sequence"/>
</dbReference>
<dbReference type="EMBL" id="WIGM01000206">
    <property type="protein sequence ID" value="KAF6833894.1"/>
    <property type="molecule type" value="Genomic_DNA"/>
</dbReference>
<evidence type="ECO:0000313" key="2">
    <source>
        <dbReference type="EMBL" id="KAF6833894.1"/>
    </source>
</evidence>
<dbReference type="AlphaFoldDB" id="A0A8H6KLS8"/>
<comment type="caution">
    <text evidence="2">The sequence shown here is derived from an EMBL/GenBank/DDBJ whole genome shotgun (WGS) entry which is preliminary data.</text>
</comment>
<proteinExistence type="predicted"/>
<name>A0A8H6KLS8_9PEZI</name>
<reference evidence="2" key="1">
    <citation type="journal article" date="2020" name="Phytopathology">
        <title>Genome Sequence Resources of Colletotrichum truncatum, C. plurivorum, C. musicola, and C. sojae: Four Species Pathogenic to Soybean (Glycine max).</title>
        <authorList>
            <person name="Rogerio F."/>
            <person name="Boufleur T.R."/>
            <person name="Ciampi-Guillardi M."/>
            <person name="Sukno S.A."/>
            <person name="Thon M.R."/>
            <person name="Massola Junior N.S."/>
            <person name="Baroncelli R."/>
        </authorList>
    </citation>
    <scope>NUCLEOTIDE SEQUENCE</scope>
    <source>
        <strain evidence="2">LFN0074</strain>
    </source>
</reference>
<protein>
    <submittedName>
        <fullName evidence="2">Uncharacterized protein</fullName>
    </submittedName>
</protein>
<evidence type="ECO:0000313" key="3">
    <source>
        <dbReference type="Proteomes" id="UP000639643"/>
    </source>
</evidence>
<feature type="region of interest" description="Disordered" evidence="1">
    <location>
        <begin position="39"/>
        <end position="71"/>
    </location>
</feature>